<accession>W2S7C4</accession>
<feature type="compositionally biased region" description="Polar residues" evidence="1">
    <location>
        <begin position="63"/>
        <end position="72"/>
    </location>
</feature>
<dbReference type="GeneID" id="19977596"/>
<dbReference type="eggNOG" id="ENOG502SN2B">
    <property type="taxonomic scope" value="Eukaryota"/>
</dbReference>
<name>W2S7C4_CYPE1</name>
<protein>
    <recommendedName>
        <fullName evidence="2">DUF7587 domain-containing protein</fullName>
    </recommendedName>
</protein>
<feature type="compositionally biased region" description="Basic and acidic residues" evidence="1">
    <location>
        <begin position="282"/>
        <end position="292"/>
    </location>
</feature>
<evidence type="ECO:0000313" key="3">
    <source>
        <dbReference type="EMBL" id="ETN44587.1"/>
    </source>
</evidence>
<dbReference type="InParanoid" id="W2S7C4"/>
<dbReference type="RefSeq" id="XP_008713150.1">
    <property type="nucleotide sequence ID" value="XM_008714928.1"/>
</dbReference>
<evidence type="ECO:0000259" key="2">
    <source>
        <dbReference type="Pfam" id="PF24494"/>
    </source>
</evidence>
<keyword evidence="4" id="KW-1185">Reference proteome</keyword>
<feature type="region of interest" description="Disordered" evidence="1">
    <location>
        <begin position="246"/>
        <end position="265"/>
    </location>
</feature>
<feature type="domain" description="DUF7587" evidence="2">
    <location>
        <begin position="78"/>
        <end position="184"/>
    </location>
</feature>
<dbReference type="InterPro" id="IPR056009">
    <property type="entry name" value="DUF7587"/>
</dbReference>
<dbReference type="OrthoDB" id="3483554at2759"/>
<proteinExistence type="predicted"/>
<organism evidence="3 4">
    <name type="scientific">Cyphellophora europaea (strain CBS 101466)</name>
    <name type="common">Phialophora europaea</name>
    <dbReference type="NCBI Taxonomy" id="1220924"/>
    <lineage>
        <taxon>Eukaryota</taxon>
        <taxon>Fungi</taxon>
        <taxon>Dikarya</taxon>
        <taxon>Ascomycota</taxon>
        <taxon>Pezizomycotina</taxon>
        <taxon>Eurotiomycetes</taxon>
        <taxon>Chaetothyriomycetidae</taxon>
        <taxon>Chaetothyriales</taxon>
        <taxon>Cyphellophoraceae</taxon>
        <taxon>Cyphellophora</taxon>
    </lineage>
</organism>
<dbReference type="Proteomes" id="UP000030752">
    <property type="component" value="Unassembled WGS sequence"/>
</dbReference>
<dbReference type="HOGENOM" id="CLU_780785_0_0_1"/>
<dbReference type="AlphaFoldDB" id="W2S7C4"/>
<feature type="region of interest" description="Disordered" evidence="1">
    <location>
        <begin position="282"/>
        <end position="304"/>
    </location>
</feature>
<reference evidence="3 4" key="1">
    <citation type="submission" date="2013-03" db="EMBL/GenBank/DDBJ databases">
        <title>The Genome Sequence of Phialophora europaea CBS 101466.</title>
        <authorList>
            <consortium name="The Broad Institute Genomics Platform"/>
            <person name="Cuomo C."/>
            <person name="de Hoog S."/>
            <person name="Gorbushina A."/>
            <person name="Walker B."/>
            <person name="Young S.K."/>
            <person name="Zeng Q."/>
            <person name="Gargeya S."/>
            <person name="Fitzgerald M."/>
            <person name="Haas B."/>
            <person name="Abouelleil A."/>
            <person name="Allen A.W."/>
            <person name="Alvarado L."/>
            <person name="Arachchi H.M."/>
            <person name="Berlin A.M."/>
            <person name="Chapman S.B."/>
            <person name="Gainer-Dewar J."/>
            <person name="Goldberg J."/>
            <person name="Griggs A."/>
            <person name="Gujja S."/>
            <person name="Hansen M."/>
            <person name="Howarth C."/>
            <person name="Imamovic A."/>
            <person name="Ireland A."/>
            <person name="Larimer J."/>
            <person name="McCowan C."/>
            <person name="Murphy C."/>
            <person name="Pearson M."/>
            <person name="Poon T.W."/>
            <person name="Priest M."/>
            <person name="Roberts A."/>
            <person name="Saif S."/>
            <person name="Shea T."/>
            <person name="Sisk P."/>
            <person name="Sykes S."/>
            <person name="Wortman J."/>
            <person name="Nusbaum C."/>
            <person name="Birren B."/>
        </authorList>
    </citation>
    <scope>NUCLEOTIDE SEQUENCE [LARGE SCALE GENOMIC DNA]</scope>
    <source>
        <strain evidence="3 4">CBS 101466</strain>
    </source>
</reference>
<dbReference type="VEuPathDB" id="FungiDB:HMPREF1541_10257"/>
<gene>
    <name evidence="3" type="ORF">HMPREF1541_10257</name>
</gene>
<evidence type="ECO:0000256" key="1">
    <source>
        <dbReference type="SAM" id="MobiDB-lite"/>
    </source>
</evidence>
<feature type="region of interest" description="Disordered" evidence="1">
    <location>
        <begin position="54"/>
        <end position="77"/>
    </location>
</feature>
<sequence>MADIKPLDRSECVRRLRPLVLSLFEAEQDVRPWTVPPDPFYTVANFPFMRIRDRYTGDEPDQGSGSMKSRNPTARLETREVRTEMLTIHANHRSRVPTPFLSFTDSPSAIQEIAQMRRTRGRGALTLTVINVNVRRHKGLPVLNAKDEMVYYGVKDPYHRGYAYYEDHYLCLWEVTAEEIIGHYLWDRLSEDPQWYENGILPAFRRHEALRLQRRREQQSKISNVMGPMNGGMRADYVGAGVISEDRHGSRSRLPSTSVASPGPVGGIDSILADMESLTFSESHDSRVKEPNNDGEDFLSSSAESSYGDGCVAFFEQVDSEDEGEPYQDAHDDGEAEALQENLNTIIERNIEDNW</sequence>
<dbReference type="Pfam" id="PF24494">
    <property type="entry name" value="DUF7587"/>
    <property type="match status" value="1"/>
</dbReference>
<dbReference type="EMBL" id="KB822714">
    <property type="protein sequence ID" value="ETN44587.1"/>
    <property type="molecule type" value="Genomic_DNA"/>
</dbReference>
<evidence type="ECO:0000313" key="4">
    <source>
        <dbReference type="Proteomes" id="UP000030752"/>
    </source>
</evidence>